<gene>
    <name evidence="1" type="primary">mutS_1</name>
    <name evidence="1" type="ORF">g.46422</name>
</gene>
<name>A0A0A1XC86_ZEUCU</name>
<sequence length="174" mass="20571">MFTTYECEFRWPQYNYIYLKNIYVPINPTKAVEALEQREHKPQEKICENDKKDDAHEFPMHLEWTSTAPSGGLIDRKLIPVNKTDEEQREINRITDSDDFNFLPCPHKKADKPMEAAVRSISAQTGIAYDELMKDVYEQRDQWQQTAIGQAEVDMRDYFEKRRNGKSPTKEMVF</sequence>
<protein>
    <submittedName>
        <fullName evidence="1">DNA mismatch repair protein MutS</fullName>
    </submittedName>
</protein>
<evidence type="ECO:0000313" key="1">
    <source>
        <dbReference type="EMBL" id="JAD09029.1"/>
    </source>
</evidence>
<reference evidence="1" key="2">
    <citation type="journal article" date="2015" name="Gigascience">
        <title>Reconstructing a comprehensive transcriptome assembly of a white-pupal translocated strain of the pest fruit fly Bactrocera cucurbitae.</title>
        <authorList>
            <person name="Sim S.B."/>
            <person name="Calla B."/>
            <person name="Hall B."/>
            <person name="DeRego T."/>
            <person name="Geib S.M."/>
        </authorList>
    </citation>
    <scope>NUCLEOTIDE SEQUENCE</scope>
</reference>
<proteinExistence type="predicted"/>
<accession>A0A0A1XC86</accession>
<dbReference type="AlphaFoldDB" id="A0A0A1XC86"/>
<dbReference type="EMBL" id="GBXI01005263">
    <property type="protein sequence ID" value="JAD09029.1"/>
    <property type="molecule type" value="Transcribed_RNA"/>
</dbReference>
<organism evidence="1">
    <name type="scientific">Zeugodacus cucurbitae</name>
    <name type="common">Melon fruit fly</name>
    <name type="synonym">Bactrocera cucurbitae</name>
    <dbReference type="NCBI Taxonomy" id="28588"/>
    <lineage>
        <taxon>Eukaryota</taxon>
        <taxon>Metazoa</taxon>
        <taxon>Ecdysozoa</taxon>
        <taxon>Arthropoda</taxon>
        <taxon>Hexapoda</taxon>
        <taxon>Insecta</taxon>
        <taxon>Pterygota</taxon>
        <taxon>Neoptera</taxon>
        <taxon>Endopterygota</taxon>
        <taxon>Diptera</taxon>
        <taxon>Brachycera</taxon>
        <taxon>Muscomorpha</taxon>
        <taxon>Tephritoidea</taxon>
        <taxon>Tephritidae</taxon>
        <taxon>Zeugodacus</taxon>
        <taxon>Zeugodacus</taxon>
    </lineage>
</organism>
<reference evidence="1" key="1">
    <citation type="submission" date="2014-11" db="EMBL/GenBank/DDBJ databases">
        <authorList>
            <person name="Geib S."/>
        </authorList>
    </citation>
    <scope>NUCLEOTIDE SEQUENCE</scope>
</reference>